<dbReference type="AlphaFoldDB" id="A0A072NN29"/>
<accession>A0A072NN29</accession>
<dbReference type="RefSeq" id="WP_035194856.1">
    <property type="nucleotide sequence ID" value="NZ_JJRY01000005.1"/>
</dbReference>
<reference evidence="2 3" key="1">
    <citation type="submission" date="2014-04" db="EMBL/GenBank/DDBJ databases">
        <title>Draft genome sequence of Bacillus azotoformans MEV2011, a (co-) denitrifying strain unable to grow in the presence of oxygen.</title>
        <authorList>
            <person name="Nielsen M."/>
            <person name="Schreiber L."/>
            <person name="Finster K."/>
            <person name="Schramm A."/>
        </authorList>
    </citation>
    <scope>NUCLEOTIDE SEQUENCE [LARGE SCALE GENOMIC DNA]</scope>
    <source>
        <strain evidence="2 3">MEV2011</strain>
    </source>
</reference>
<proteinExistence type="predicted"/>
<dbReference type="InterPro" id="IPR020845">
    <property type="entry name" value="AMP-binding_CS"/>
</dbReference>
<dbReference type="Proteomes" id="UP000027936">
    <property type="component" value="Unassembled WGS sequence"/>
</dbReference>
<dbReference type="PATRIC" id="fig|1348973.3.peg.1651"/>
<name>A0A072NN29_SCHAZ</name>
<comment type="caution">
    <text evidence="2">The sequence shown here is derived from an EMBL/GenBank/DDBJ whole genome shotgun (WGS) entry which is preliminary data.</text>
</comment>
<sequence>MFLGIDRQDPQKIAAIDDTGKEISYGELRDFALEFGSVVPGRSVIFCLCENTIGALSGYIGCLSNRIVPLLIGATIDRKLLANLIEVYTPAYMWMPGWFVSEFNLPIKYQAYGYALVKTNYELYSINSDLSMLLTTSGSTGSPKLVRHNYRNIEENAKNVAAFFGWTNEERAVCDLPLQYTMGLNVINSHLYVGATVLLTTHNLMSPEFWKYIKDQRGTNFTGVPFSYEVLFKLRFARMDLPHLTTLASGGGKLTDAVFTELANYANRTRKRFFSTYGTTETSARLAFLPPERAVDKIGSIGQAIPGGEIFLLDENGDRILKTEAEGELGYRGPNVTMGYANCRDDLKLGDEWLGEYHTGDVAKRDSEGFYYIIGRKKRFLKLYGLRVSLDMCERLIKEEFKVDCVCTGTDKKMLIYITDEKYKEDVHGFISNKTGIIKSAFSVNSVGTIPRNESGKVQYDQLLQK</sequence>
<gene>
    <name evidence="2" type="ORF">M670_01692</name>
</gene>
<dbReference type="InterPro" id="IPR000873">
    <property type="entry name" value="AMP-dep_synth/lig_dom"/>
</dbReference>
<dbReference type="PANTHER" id="PTHR24096">
    <property type="entry name" value="LONG-CHAIN-FATTY-ACID--COA LIGASE"/>
    <property type="match status" value="1"/>
</dbReference>
<protein>
    <submittedName>
        <fullName evidence="2">Acyl-CoA synthetase (AMP-forming)/AMP-acid ligase II</fullName>
    </submittedName>
</protein>
<dbReference type="PROSITE" id="PS00455">
    <property type="entry name" value="AMP_BINDING"/>
    <property type="match status" value="1"/>
</dbReference>
<dbReference type="OrthoDB" id="9778383at2"/>
<dbReference type="Pfam" id="PF00501">
    <property type="entry name" value="AMP-binding"/>
    <property type="match status" value="1"/>
</dbReference>
<evidence type="ECO:0000313" key="2">
    <source>
        <dbReference type="EMBL" id="KEF38876.1"/>
    </source>
</evidence>
<feature type="domain" description="AMP-dependent synthetase/ligase" evidence="1">
    <location>
        <begin position="7"/>
        <end position="340"/>
    </location>
</feature>
<dbReference type="InterPro" id="IPR042099">
    <property type="entry name" value="ANL_N_sf"/>
</dbReference>
<organism evidence="2 3">
    <name type="scientific">Schinkia azotoformans MEV2011</name>
    <dbReference type="NCBI Taxonomy" id="1348973"/>
    <lineage>
        <taxon>Bacteria</taxon>
        <taxon>Bacillati</taxon>
        <taxon>Bacillota</taxon>
        <taxon>Bacilli</taxon>
        <taxon>Bacillales</taxon>
        <taxon>Bacillaceae</taxon>
        <taxon>Calidifontibacillus/Schinkia group</taxon>
        <taxon>Schinkia</taxon>
    </lineage>
</organism>
<dbReference type="PANTHER" id="PTHR24096:SF267">
    <property type="entry name" value="MALONATE--COA LIGASE ACSF3, MITOCHONDRIAL"/>
    <property type="match status" value="1"/>
</dbReference>
<evidence type="ECO:0000259" key="1">
    <source>
        <dbReference type="Pfam" id="PF00501"/>
    </source>
</evidence>
<dbReference type="SUPFAM" id="SSF56801">
    <property type="entry name" value="Acetyl-CoA synthetase-like"/>
    <property type="match status" value="1"/>
</dbReference>
<keyword evidence="2" id="KW-0436">Ligase</keyword>
<dbReference type="Gene3D" id="3.40.50.12780">
    <property type="entry name" value="N-terminal domain of ligase-like"/>
    <property type="match status" value="1"/>
</dbReference>
<dbReference type="EMBL" id="JJRY01000005">
    <property type="protein sequence ID" value="KEF38876.1"/>
    <property type="molecule type" value="Genomic_DNA"/>
</dbReference>
<evidence type="ECO:0000313" key="3">
    <source>
        <dbReference type="Proteomes" id="UP000027936"/>
    </source>
</evidence>
<dbReference type="GO" id="GO:0016405">
    <property type="term" value="F:CoA-ligase activity"/>
    <property type="evidence" value="ECO:0007669"/>
    <property type="project" value="TreeGrafter"/>
</dbReference>